<feature type="compositionally biased region" description="Low complexity" evidence="1">
    <location>
        <begin position="261"/>
        <end position="275"/>
    </location>
</feature>
<feature type="region of interest" description="Disordered" evidence="1">
    <location>
        <begin position="83"/>
        <end position="103"/>
    </location>
</feature>
<feature type="region of interest" description="Disordered" evidence="1">
    <location>
        <begin position="258"/>
        <end position="289"/>
    </location>
</feature>
<sequence>MPSAATALTISPSPFPQGQNSTPPLGAPSTEALPRTHQHQRGGFAALPPPPTLAVLGWQCSKSNTSFTAHAAPCQPPLVKPGRTSFDHQRQHPQATHPITEQQHQHLLPAETPVTQLAQAVPKAMAMTRQTCPTITTPASPHSAATGFLLALPEDPQVLNPVHCFVRRNVEVFAATPEDIAAPAPGRKNRVAVGQVGIRCIHCCDLPPRDRVKRAVCFPPSVSGIYHSVSNMKFDHFGVCRGLSPRARDDFARLKARCGRKGASASSDGNSSSSKGRGGGGGKSSTSTANSTAQYYYESSARLGLIDTEQGIRLAPPPAATASSSFSTLGPPPPPLLPPPAQVRQPQQQTPPSPPLDPLRHQTHHPMMAVKMPALTAPTTTMHPHHIISLTTVRTPSPPQVWAHRNPQEHHQQQHQVSPPPPPLRLHGAPEVAFVNHSATARPFSGSAKEDASSVSALANQHADQDPLTGLSALVFAAATRAV</sequence>
<feature type="compositionally biased region" description="Polar residues" evidence="1">
    <location>
        <begin position="1"/>
        <end position="23"/>
    </location>
</feature>
<feature type="region of interest" description="Disordered" evidence="1">
    <location>
        <begin position="1"/>
        <end position="43"/>
    </location>
</feature>
<feature type="compositionally biased region" description="Polar residues" evidence="1">
    <location>
        <begin position="92"/>
        <end position="102"/>
    </location>
</feature>
<name>A0A7S4IPU7_9STRA</name>
<dbReference type="AlphaFoldDB" id="A0A7S4IPU7"/>
<feature type="region of interest" description="Disordered" evidence="1">
    <location>
        <begin position="403"/>
        <end position="427"/>
    </location>
</feature>
<accession>A0A7S4IPU7</accession>
<dbReference type="EMBL" id="HBKQ01020465">
    <property type="protein sequence ID" value="CAE2235942.1"/>
    <property type="molecule type" value="Transcribed_RNA"/>
</dbReference>
<protein>
    <submittedName>
        <fullName evidence="2">Uncharacterized protein</fullName>
    </submittedName>
</protein>
<feature type="compositionally biased region" description="Low complexity" evidence="1">
    <location>
        <begin position="320"/>
        <end position="329"/>
    </location>
</feature>
<feature type="compositionally biased region" description="Pro residues" evidence="1">
    <location>
        <begin position="330"/>
        <end position="341"/>
    </location>
</feature>
<feature type="region of interest" description="Disordered" evidence="1">
    <location>
        <begin position="315"/>
        <end position="361"/>
    </location>
</feature>
<organism evidence="2">
    <name type="scientific">Odontella aurita</name>
    <dbReference type="NCBI Taxonomy" id="265563"/>
    <lineage>
        <taxon>Eukaryota</taxon>
        <taxon>Sar</taxon>
        <taxon>Stramenopiles</taxon>
        <taxon>Ochrophyta</taxon>
        <taxon>Bacillariophyta</taxon>
        <taxon>Mediophyceae</taxon>
        <taxon>Biddulphiophycidae</taxon>
        <taxon>Eupodiscales</taxon>
        <taxon>Odontellaceae</taxon>
        <taxon>Odontella</taxon>
    </lineage>
</organism>
<evidence type="ECO:0000313" key="2">
    <source>
        <dbReference type="EMBL" id="CAE2235942.1"/>
    </source>
</evidence>
<proteinExistence type="predicted"/>
<evidence type="ECO:0000256" key="1">
    <source>
        <dbReference type="SAM" id="MobiDB-lite"/>
    </source>
</evidence>
<reference evidence="2" key="1">
    <citation type="submission" date="2021-01" db="EMBL/GenBank/DDBJ databases">
        <authorList>
            <person name="Corre E."/>
            <person name="Pelletier E."/>
            <person name="Niang G."/>
            <person name="Scheremetjew M."/>
            <person name="Finn R."/>
            <person name="Kale V."/>
            <person name="Holt S."/>
            <person name="Cochrane G."/>
            <person name="Meng A."/>
            <person name="Brown T."/>
            <person name="Cohen L."/>
        </authorList>
    </citation>
    <scope>NUCLEOTIDE SEQUENCE</scope>
    <source>
        <strain evidence="2">Isolate 1302-5</strain>
    </source>
</reference>
<gene>
    <name evidence="2" type="ORF">OAUR00152_LOCUS13832</name>
</gene>